<protein>
    <submittedName>
        <fullName evidence="1">Uncharacterized protein</fullName>
    </submittedName>
</protein>
<keyword evidence="2" id="KW-1185">Reference proteome</keyword>
<gene>
    <name evidence="1" type="ORF">Q9L58_001692</name>
</gene>
<sequence length="190" mass="21364">MFKSLSISGEARKASGRSAEHNEHYYSALSRTRVCMLALLNRCNLRFSDLPGVPGRGRRGLRSADPYEISCIPRTYPLEIGAPPIDRVAAFGVLCELQGFSSRVDAMIIANDRESDVIDDFRSRKHYIPSWLPFSQKSEARVLADKAGWLVIRKWLDVQQRDVDLQGLVDESLVLVSKAEKFLRSKPVVA</sequence>
<proteinExistence type="predicted"/>
<comment type="caution">
    <text evidence="1">The sequence shown here is derived from an EMBL/GenBank/DDBJ whole genome shotgun (WGS) entry which is preliminary data.</text>
</comment>
<evidence type="ECO:0000313" key="1">
    <source>
        <dbReference type="EMBL" id="KAL0639232.1"/>
    </source>
</evidence>
<name>A0ABR3GTI6_9PEZI</name>
<evidence type="ECO:0000313" key="2">
    <source>
        <dbReference type="Proteomes" id="UP001447188"/>
    </source>
</evidence>
<reference evidence="1 2" key="1">
    <citation type="submission" date="2024-02" db="EMBL/GenBank/DDBJ databases">
        <title>Discinaceae phylogenomics.</title>
        <authorList>
            <person name="Dirks A.C."/>
            <person name="James T.Y."/>
        </authorList>
    </citation>
    <scope>NUCLEOTIDE SEQUENCE [LARGE SCALE GENOMIC DNA]</scope>
    <source>
        <strain evidence="1 2">ACD0624</strain>
    </source>
</reference>
<organism evidence="1 2">
    <name type="scientific">Discina gigas</name>
    <dbReference type="NCBI Taxonomy" id="1032678"/>
    <lineage>
        <taxon>Eukaryota</taxon>
        <taxon>Fungi</taxon>
        <taxon>Dikarya</taxon>
        <taxon>Ascomycota</taxon>
        <taxon>Pezizomycotina</taxon>
        <taxon>Pezizomycetes</taxon>
        <taxon>Pezizales</taxon>
        <taxon>Discinaceae</taxon>
        <taxon>Discina</taxon>
    </lineage>
</organism>
<accession>A0ABR3GTI6</accession>
<dbReference type="Proteomes" id="UP001447188">
    <property type="component" value="Unassembled WGS sequence"/>
</dbReference>
<dbReference type="EMBL" id="JBBBZM010000013">
    <property type="protein sequence ID" value="KAL0639232.1"/>
    <property type="molecule type" value="Genomic_DNA"/>
</dbReference>